<dbReference type="KEGG" id="pus:CKA81_07425"/>
<keyword evidence="3" id="KW-1185">Reference proteome</keyword>
<dbReference type="EMBL" id="CP022987">
    <property type="protein sequence ID" value="QAA93687.1"/>
    <property type="molecule type" value="Genomic_DNA"/>
</dbReference>
<name>A0A410GBL4_9BURK</name>
<organism evidence="2 3">
    <name type="scientific">Pollutimonas thiosulfatoxidans</name>
    <dbReference type="NCBI Taxonomy" id="2028345"/>
    <lineage>
        <taxon>Bacteria</taxon>
        <taxon>Pseudomonadati</taxon>
        <taxon>Pseudomonadota</taxon>
        <taxon>Betaproteobacteria</taxon>
        <taxon>Burkholderiales</taxon>
        <taxon>Alcaligenaceae</taxon>
        <taxon>Pollutimonas</taxon>
    </lineage>
</organism>
<dbReference type="AlphaFoldDB" id="A0A410GBL4"/>
<proteinExistence type="predicted"/>
<evidence type="ECO:0000256" key="1">
    <source>
        <dbReference type="SAM" id="Phobius"/>
    </source>
</evidence>
<gene>
    <name evidence="2" type="ORF">CKA81_07425</name>
</gene>
<accession>A0A410GBL4</accession>
<dbReference type="RefSeq" id="WP_128354731.1">
    <property type="nucleotide sequence ID" value="NZ_CP022987.1"/>
</dbReference>
<dbReference type="Proteomes" id="UP000283474">
    <property type="component" value="Chromosome"/>
</dbReference>
<evidence type="ECO:0000313" key="2">
    <source>
        <dbReference type="EMBL" id="QAA93687.1"/>
    </source>
</evidence>
<sequence length="80" mass="8882">MRRLGALLMIVGANIAVGSIAVAFWRSALQCAVDARTGGCEQGGVIAFFEMMTSSVGLFYWVVFVFGLFVFWRGKRMRPR</sequence>
<keyword evidence="1" id="KW-0472">Membrane</keyword>
<feature type="transmembrane region" description="Helical" evidence="1">
    <location>
        <begin position="45"/>
        <end position="72"/>
    </location>
</feature>
<feature type="transmembrane region" description="Helical" evidence="1">
    <location>
        <begin position="7"/>
        <end position="25"/>
    </location>
</feature>
<evidence type="ECO:0000313" key="3">
    <source>
        <dbReference type="Proteomes" id="UP000283474"/>
    </source>
</evidence>
<protein>
    <submittedName>
        <fullName evidence="2">Uncharacterized protein</fullName>
    </submittedName>
</protein>
<keyword evidence="1" id="KW-1133">Transmembrane helix</keyword>
<reference evidence="2 3" key="1">
    <citation type="submission" date="2017-08" db="EMBL/GenBank/DDBJ databases">
        <authorList>
            <person name="Park S.-J."/>
            <person name="Kim H."/>
        </authorList>
    </citation>
    <scope>NUCLEOTIDE SEQUENCE [LARGE SCALE GENOMIC DNA]</scope>
    <source>
        <strain evidence="3">ye3</strain>
    </source>
</reference>
<keyword evidence="1" id="KW-0812">Transmembrane</keyword>